<dbReference type="Proteomes" id="UP000003019">
    <property type="component" value="Unassembled WGS sequence"/>
</dbReference>
<dbReference type="EMBL" id="AGAY01000059">
    <property type="protein sequence ID" value="EGY52132.1"/>
    <property type="molecule type" value="Genomic_DNA"/>
</dbReference>
<evidence type="ECO:0000313" key="2">
    <source>
        <dbReference type="Proteomes" id="UP000003019"/>
    </source>
</evidence>
<accession>G4CJ38</accession>
<protein>
    <submittedName>
        <fullName evidence="1">Uncharacterized protein</fullName>
    </submittedName>
</protein>
<organism evidence="1 2">
    <name type="scientific">Neisseria shayeganii 871</name>
    <dbReference type="NCBI Taxonomy" id="1032488"/>
    <lineage>
        <taxon>Bacteria</taxon>
        <taxon>Pseudomonadati</taxon>
        <taxon>Pseudomonadota</taxon>
        <taxon>Betaproteobacteria</taxon>
        <taxon>Neisseriales</taxon>
        <taxon>Neisseriaceae</taxon>
        <taxon>Neisseria</taxon>
    </lineage>
</organism>
<proteinExistence type="predicted"/>
<dbReference type="PATRIC" id="fig|1032488.3.peg.1535"/>
<dbReference type="HOGENOM" id="CLU_3254578_0_0_4"/>
<keyword evidence="2" id="KW-1185">Reference proteome</keyword>
<evidence type="ECO:0000313" key="1">
    <source>
        <dbReference type="EMBL" id="EGY52132.1"/>
    </source>
</evidence>
<name>G4CJ38_9NEIS</name>
<sequence>MAQSYGTPQLQGRRTIQSEVRQLAVSGFLKRTAPLPAVLKQL</sequence>
<gene>
    <name evidence="1" type="ORF">HMPREF9371_1627</name>
</gene>
<comment type="caution">
    <text evidence="1">The sequence shown here is derived from an EMBL/GenBank/DDBJ whole genome shotgun (WGS) entry which is preliminary data.</text>
</comment>
<dbReference type="AlphaFoldDB" id="G4CJ38"/>
<reference evidence="1 2" key="1">
    <citation type="submission" date="2011-05" db="EMBL/GenBank/DDBJ databases">
        <authorList>
            <person name="Muzny D."/>
            <person name="Qin X."/>
            <person name="Deng J."/>
            <person name="Jiang H."/>
            <person name="Liu Y."/>
            <person name="Qu J."/>
            <person name="Song X.-Z."/>
            <person name="Zhang L."/>
            <person name="Thornton R."/>
            <person name="Coyle M."/>
            <person name="Francisco L."/>
            <person name="Jackson L."/>
            <person name="Javaid M."/>
            <person name="Korchina V."/>
            <person name="Kovar C."/>
            <person name="Mata R."/>
            <person name="Mathew T."/>
            <person name="Ngo R."/>
            <person name="Nguyen L."/>
            <person name="Nguyen N."/>
            <person name="Okwuonu G."/>
            <person name="Ongeri F."/>
            <person name="Pham C."/>
            <person name="Simmons D."/>
            <person name="Wilczek-Boney K."/>
            <person name="Hale W."/>
            <person name="Jakkamsetti A."/>
            <person name="Pham P."/>
            <person name="Ruth R."/>
            <person name="San Lucas F."/>
            <person name="Warren J."/>
            <person name="Zhang J."/>
            <person name="Zhao Z."/>
            <person name="Zhou C."/>
            <person name="Zhu D."/>
            <person name="Lee S."/>
            <person name="Bess C."/>
            <person name="Blankenburg K."/>
            <person name="Forbes L."/>
            <person name="Fu Q."/>
            <person name="Gubbala S."/>
            <person name="Hirani K."/>
            <person name="Jayaseelan J.C."/>
            <person name="Lara F."/>
            <person name="Munidasa M."/>
            <person name="Palculict T."/>
            <person name="Patil S."/>
            <person name="Pu L.-L."/>
            <person name="Saada N."/>
            <person name="Tang L."/>
            <person name="Weissenberger G."/>
            <person name="Zhu Y."/>
            <person name="Hemphill L."/>
            <person name="Shang Y."/>
            <person name="Youmans B."/>
            <person name="Ayvaz T."/>
            <person name="Ross M."/>
            <person name="Santibanez J."/>
            <person name="Aqrawi P."/>
            <person name="Gross S."/>
            <person name="Joshi V."/>
            <person name="Fowler G."/>
            <person name="Nazareth L."/>
            <person name="Reid J."/>
            <person name="Worley K."/>
            <person name="Petrosino J."/>
            <person name="Highlander S."/>
            <person name="Gibbs R."/>
        </authorList>
    </citation>
    <scope>NUCLEOTIDE SEQUENCE [LARGE SCALE GENOMIC DNA]</scope>
    <source>
        <strain evidence="1 2">871</strain>
    </source>
</reference>
<dbReference type="STRING" id="1032488.HMPREF9371_1627"/>